<accession>A0ABQ8SPQ5</accession>
<reference evidence="2 3" key="1">
    <citation type="journal article" date="2022" name="Allergy">
        <title>Genome assembly and annotation of Periplaneta americana reveal a comprehensive cockroach allergen profile.</title>
        <authorList>
            <person name="Wang L."/>
            <person name="Xiong Q."/>
            <person name="Saelim N."/>
            <person name="Wang L."/>
            <person name="Nong W."/>
            <person name="Wan A.T."/>
            <person name="Shi M."/>
            <person name="Liu X."/>
            <person name="Cao Q."/>
            <person name="Hui J.H.L."/>
            <person name="Sookrung N."/>
            <person name="Leung T.F."/>
            <person name="Tungtrongchitr A."/>
            <person name="Tsui S.K.W."/>
        </authorList>
    </citation>
    <scope>NUCLEOTIDE SEQUENCE [LARGE SCALE GENOMIC DNA]</scope>
    <source>
        <strain evidence="2">PWHHKU_190912</strain>
    </source>
</reference>
<keyword evidence="3" id="KW-1185">Reference proteome</keyword>
<dbReference type="EMBL" id="JAJSOF020000023">
    <property type="protein sequence ID" value="KAJ4436154.1"/>
    <property type="molecule type" value="Genomic_DNA"/>
</dbReference>
<organism evidence="2 3">
    <name type="scientific">Periplaneta americana</name>
    <name type="common">American cockroach</name>
    <name type="synonym">Blatta americana</name>
    <dbReference type="NCBI Taxonomy" id="6978"/>
    <lineage>
        <taxon>Eukaryota</taxon>
        <taxon>Metazoa</taxon>
        <taxon>Ecdysozoa</taxon>
        <taxon>Arthropoda</taxon>
        <taxon>Hexapoda</taxon>
        <taxon>Insecta</taxon>
        <taxon>Pterygota</taxon>
        <taxon>Neoptera</taxon>
        <taxon>Polyneoptera</taxon>
        <taxon>Dictyoptera</taxon>
        <taxon>Blattodea</taxon>
        <taxon>Blattoidea</taxon>
        <taxon>Blattidae</taxon>
        <taxon>Blattinae</taxon>
        <taxon>Periplaneta</taxon>
    </lineage>
</organism>
<evidence type="ECO:0000313" key="3">
    <source>
        <dbReference type="Proteomes" id="UP001148838"/>
    </source>
</evidence>
<evidence type="ECO:0000313" key="2">
    <source>
        <dbReference type="EMBL" id="KAJ4436154.1"/>
    </source>
</evidence>
<protein>
    <submittedName>
        <fullName evidence="2">Uncharacterized protein</fullName>
    </submittedName>
</protein>
<dbReference type="PANTHER" id="PTHR46601:SF2">
    <property type="entry name" value="UBIQUITIN-LIKE PROTEASE FAMILY PROFILE DOMAIN-CONTAINING PROTEIN"/>
    <property type="match status" value="1"/>
</dbReference>
<gene>
    <name evidence="2" type="ORF">ANN_18784</name>
</gene>
<evidence type="ECO:0000256" key="1">
    <source>
        <dbReference type="SAM" id="MobiDB-lite"/>
    </source>
</evidence>
<comment type="caution">
    <text evidence="2">The sequence shown here is derived from an EMBL/GenBank/DDBJ whole genome shotgun (WGS) entry which is preliminary data.</text>
</comment>
<proteinExistence type="predicted"/>
<sequence>MAKTSKEKVQAFRAKLSDVKKKEIREKDRLHKASERSKRSKKQIAIDREKARISMRKLRALRKSQVKQSEVPNNGDSEEISSPSKTAYGSNLSVYKAISRAKLALPKSPRKKKAVVRKLAKSFGIAEDKNKVIRGTPALINEAKESVIEFYQRDDISCMTPGRKDFINVTNDDGIKSKVQRRYLLYSIRECFELFQADNVGENAVKVGKSKFFELRPKFCLPIGKTPTNACLCMYHENMALLVSALKKFYPDLLPITDFMVCDIGNSECVNRKCSICTHKVEILLATIDEDTLSEPLLYHQWIRDSESKMIKRCIEDSTVNDALKALTVMSPKYLFHCYVKKKQSTYFRMLLYNASDTEVLLQVDFSENYSIIHQNEVQSAHWSHDQVTLFTACFWYRDKVKSYVIVSDYMTHDKYVVAQFVNVLVDELKSFAPNRFTLSLATTAPVPINWHFFATSHDKGAVDGIGGTVKRNVFDGVRAGCFDPIDARSFSECARAVSGKTTILFISRNDIENKKKDLDILWNGIEKLPDIHKLHCIRAQQPFIAKISVISEEEGSLFAFKTEAFHDVNPTVTPTENSKEPVCHIKCENWYAVDWPRFQYWFIGRTISVEEDKIKFQFLHQKNPELNQFEEVNDIAYADPDNIFYCLSEPPYPMSSTRSRYLKISNCDFKNNKTLFVKRNKV</sequence>
<feature type="compositionally biased region" description="Basic residues" evidence="1">
    <location>
        <begin position="53"/>
        <end position="65"/>
    </location>
</feature>
<feature type="region of interest" description="Disordered" evidence="1">
    <location>
        <begin position="23"/>
        <end position="84"/>
    </location>
</feature>
<feature type="compositionally biased region" description="Basic and acidic residues" evidence="1">
    <location>
        <begin position="23"/>
        <end position="37"/>
    </location>
</feature>
<name>A0ABQ8SPQ5_PERAM</name>
<feature type="compositionally biased region" description="Polar residues" evidence="1">
    <location>
        <begin position="66"/>
        <end position="84"/>
    </location>
</feature>
<dbReference type="Proteomes" id="UP001148838">
    <property type="component" value="Unassembled WGS sequence"/>
</dbReference>
<dbReference type="PANTHER" id="PTHR46601">
    <property type="entry name" value="ULP_PROTEASE DOMAIN-CONTAINING PROTEIN"/>
    <property type="match status" value="1"/>
</dbReference>